<evidence type="ECO:0000259" key="2">
    <source>
        <dbReference type="PROSITE" id="PS50263"/>
    </source>
</evidence>
<dbReference type="Proteomes" id="UP000786693">
    <property type="component" value="Unassembled WGS sequence"/>
</dbReference>
<dbReference type="PANTHER" id="PTHR43674:SF16">
    <property type="entry name" value="CARBON-NITROGEN FAMILY, PUTATIVE (AFU_ORTHOLOGUE AFUA_5G02350)-RELATED"/>
    <property type="match status" value="1"/>
</dbReference>
<evidence type="ECO:0000313" key="4">
    <source>
        <dbReference type="Proteomes" id="UP000786693"/>
    </source>
</evidence>
<dbReference type="Pfam" id="PF00795">
    <property type="entry name" value="CN_hydrolase"/>
    <property type="match status" value="1"/>
</dbReference>
<keyword evidence="4" id="KW-1185">Reference proteome</keyword>
<sequence length="279" mass="30089">MDPVVSWDAWRAKTARWVTEADADLLVFPEYGAMELACLDGLDAAADLERSLHAVARHGPQAQAHWAALAKDHACAILTPSGPWDAGQARPVNRAWFHGADGTLGYQDKQIMTRFEREVWDVQAGDPLRVFEVGDVRIGVLICYDAEFPVLAESLFRQGVDLLLVPSCTDGLAGYNRVRIGAMSRALEGQCVVVQAPTVGACDWSPAVDENRGAAAIYGPPDLGFPDDGILAVGPLDVPGWVRAEIDPVAIARVRADGQVLNHAHRSEAARRAARLISP</sequence>
<dbReference type="SUPFAM" id="SSF56317">
    <property type="entry name" value="Carbon-nitrogen hydrolase"/>
    <property type="match status" value="1"/>
</dbReference>
<keyword evidence="1" id="KW-0378">Hydrolase</keyword>
<comment type="caution">
    <text evidence="3">The sequence shown here is derived from an EMBL/GenBank/DDBJ whole genome shotgun (WGS) entry which is preliminary data.</text>
</comment>
<gene>
    <name evidence="3" type="ORF">JANAI62_35580</name>
</gene>
<dbReference type="EMBL" id="BPFH01000009">
    <property type="protein sequence ID" value="GIT96935.1"/>
    <property type="molecule type" value="Genomic_DNA"/>
</dbReference>
<dbReference type="InterPro" id="IPR050345">
    <property type="entry name" value="Aliph_Amidase/BUP"/>
</dbReference>
<feature type="domain" description="CN hydrolase" evidence="2">
    <location>
        <begin position="1"/>
        <end position="248"/>
    </location>
</feature>
<reference evidence="3 4" key="1">
    <citation type="submission" date="2021-05" db="EMBL/GenBank/DDBJ databases">
        <title>Bacteria Genome sequencing.</title>
        <authorList>
            <person name="Takabe Y."/>
            <person name="Nakajima Y."/>
            <person name="Suzuki S."/>
            <person name="Shiozaki T."/>
        </authorList>
    </citation>
    <scope>NUCLEOTIDE SEQUENCE [LARGE SCALE GENOMIC DNA]</scope>
    <source>
        <strain evidence="3 4">AI_62</strain>
    </source>
</reference>
<dbReference type="InterPro" id="IPR003010">
    <property type="entry name" value="C-N_Hydrolase"/>
</dbReference>
<dbReference type="PROSITE" id="PS50263">
    <property type="entry name" value="CN_HYDROLASE"/>
    <property type="match status" value="1"/>
</dbReference>
<organism evidence="3 4">
    <name type="scientific">Jannaschia pagri</name>
    <dbReference type="NCBI Taxonomy" id="2829797"/>
    <lineage>
        <taxon>Bacteria</taxon>
        <taxon>Pseudomonadati</taxon>
        <taxon>Pseudomonadota</taxon>
        <taxon>Alphaproteobacteria</taxon>
        <taxon>Rhodobacterales</taxon>
        <taxon>Roseobacteraceae</taxon>
        <taxon>Jannaschia</taxon>
    </lineage>
</organism>
<dbReference type="CDD" id="cd07574">
    <property type="entry name" value="nitrilase_Rim1_like"/>
    <property type="match status" value="1"/>
</dbReference>
<name>A0ABQ4NR86_9RHOB</name>
<dbReference type="Gene3D" id="3.60.110.10">
    <property type="entry name" value="Carbon-nitrogen hydrolase"/>
    <property type="match status" value="1"/>
</dbReference>
<proteinExistence type="predicted"/>
<protein>
    <submittedName>
        <fullName evidence="3">Amidohydrolase</fullName>
    </submittedName>
</protein>
<accession>A0ABQ4NR86</accession>
<evidence type="ECO:0000256" key="1">
    <source>
        <dbReference type="ARBA" id="ARBA00022801"/>
    </source>
</evidence>
<evidence type="ECO:0000313" key="3">
    <source>
        <dbReference type="EMBL" id="GIT96935.1"/>
    </source>
</evidence>
<dbReference type="InterPro" id="IPR036526">
    <property type="entry name" value="C-N_Hydrolase_sf"/>
</dbReference>
<dbReference type="PANTHER" id="PTHR43674">
    <property type="entry name" value="NITRILASE C965.09-RELATED"/>
    <property type="match status" value="1"/>
</dbReference>